<feature type="coiled-coil region" evidence="7">
    <location>
        <begin position="283"/>
        <end position="338"/>
    </location>
</feature>
<sequence>MLKRCGVVFDVDGVLLRGKVPISGATQVLEHLRNTKTPFAIMTNGGGVTEAKKAEQLSDILKFEIPPAQLCLSHTPMRSLVPKYEHEMILVVGKKCDATKVQLEKIKTSSILEVMHNYGFQNVVTVSDIHSHFPASYPDIPVEKVPHLGKYDAQAFKAVFVLMDPIFWGRELQIIMDVLTSHTYMKTTFRITSYNIRTLRLNAKNQVVLTERIASLQRSLEASEKRAAENVLALETLRENEREWKDLFQPLLKDPKNGLSRTLVENHPTKAVCELFVARQLDLDALLQQRGQLELQISKLSTRLDAATKTSLEYKSKVAQLEAELSDVKYNVREVSLQLSEDLILDKETRIGSRTRDTNLDLTALLESYERGENGETRQLVQHLKEALQRSENANTELQEHQRAMLSPAIVNKYKDRIVELEKELSEEKADALRMTKRIERLEMDIAVYEKRLGKGEFNPRTTKVVHMMLNPTSHHAFQEHTTESADMQELRQENERLKEALQQVTHQTPKTKLSATSITTPHETVEGLRVLNQRLKEVFRDQINLYRDAVYRVTGYKIDLLSDIK</sequence>
<evidence type="ECO:0000256" key="3">
    <source>
        <dbReference type="ARBA" id="ARBA00022618"/>
    </source>
</evidence>
<name>A0A1V9Y7E6_9STRA</name>
<feature type="coiled-coil region" evidence="7">
    <location>
        <begin position="381"/>
        <end position="452"/>
    </location>
</feature>
<dbReference type="PANTHER" id="PTHR23168:SF0">
    <property type="entry name" value="MITOTIC SPINDLE ASSEMBLY CHECKPOINT PROTEIN MAD1"/>
    <property type="match status" value="1"/>
</dbReference>
<protein>
    <submittedName>
        <fullName evidence="8">Uncharacterized protein</fullName>
    </submittedName>
</protein>
<dbReference type="Proteomes" id="UP000243217">
    <property type="component" value="Unassembled WGS sequence"/>
</dbReference>
<keyword evidence="3" id="KW-0132">Cell division</keyword>
<keyword evidence="7" id="KW-0175">Coiled coil</keyword>
<keyword evidence="9" id="KW-1185">Reference proteome</keyword>
<organism evidence="8 9">
    <name type="scientific">Thraustotheca clavata</name>
    <dbReference type="NCBI Taxonomy" id="74557"/>
    <lineage>
        <taxon>Eukaryota</taxon>
        <taxon>Sar</taxon>
        <taxon>Stramenopiles</taxon>
        <taxon>Oomycota</taxon>
        <taxon>Saprolegniomycetes</taxon>
        <taxon>Saprolegniales</taxon>
        <taxon>Achlyaceae</taxon>
        <taxon>Thraustotheca</taxon>
    </lineage>
</organism>
<dbReference type="GO" id="GO:0051301">
    <property type="term" value="P:cell division"/>
    <property type="evidence" value="ECO:0007669"/>
    <property type="project" value="UniProtKB-KW"/>
</dbReference>
<comment type="similarity">
    <text evidence="2">Belongs to the MAD1 family.</text>
</comment>
<dbReference type="Gene3D" id="6.10.250.90">
    <property type="match status" value="1"/>
</dbReference>
<keyword evidence="5" id="KW-0539">Nucleus</keyword>
<keyword evidence="4" id="KW-0498">Mitosis</keyword>
<dbReference type="InterPro" id="IPR008672">
    <property type="entry name" value="Mad1"/>
</dbReference>
<dbReference type="GO" id="GO:0005635">
    <property type="term" value="C:nuclear envelope"/>
    <property type="evidence" value="ECO:0007669"/>
    <property type="project" value="TreeGrafter"/>
</dbReference>
<dbReference type="AlphaFoldDB" id="A0A1V9Y7E6"/>
<dbReference type="OrthoDB" id="331602at2759"/>
<evidence type="ECO:0000256" key="7">
    <source>
        <dbReference type="SAM" id="Coils"/>
    </source>
</evidence>
<proteinExistence type="inferred from homology"/>
<dbReference type="GO" id="GO:0051315">
    <property type="term" value="P:attachment of mitotic spindle microtubules to kinetochore"/>
    <property type="evidence" value="ECO:0007669"/>
    <property type="project" value="TreeGrafter"/>
</dbReference>
<keyword evidence="6" id="KW-0131">Cell cycle</keyword>
<reference evidence="8 9" key="1">
    <citation type="journal article" date="2014" name="Genome Biol. Evol.">
        <title>The secreted proteins of Achlya hypogyna and Thraustotheca clavata identify the ancestral oomycete secretome and reveal gene acquisitions by horizontal gene transfer.</title>
        <authorList>
            <person name="Misner I."/>
            <person name="Blouin N."/>
            <person name="Leonard G."/>
            <person name="Richards T.A."/>
            <person name="Lane C.E."/>
        </authorList>
    </citation>
    <scope>NUCLEOTIDE SEQUENCE [LARGE SCALE GENOMIC DNA]</scope>
    <source>
        <strain evidence="8 9">ATCC 34112</strain>
    </source>
</reference>
<evidence type="ECO:0000313" key="9">
    <source>
        <dbReference type="Proteomes" id="UP000243217"/>
    </source>
</evidence>
<evidence type="ECO:0000256" key="6">
    <source>
        <dbReference type="ARBA" id="ARBA00023306"/>
    </source>
</evidence>
<feature type="coiled-coil region" evidence="7">
    <location>
        <begin position="481"/>
        <end position="508"/>
    </location>
</feature>
<dbReference type="SUPFAM" id="SSF75704">
    <property type="entry name" value="Mitotic arrest deficient-like 1, Mad1"/>
    <property type="match status" value="1"/>
</dbReference>
<dbReference type="GO" id="GO:0000776">
    <property type="term" value="C:kinetochore"/>
    <property type="evidence" value="ECO:0007669"/>
    <property type="project" value="TreeGrafter"/>
</dbReference>
<comment type="caution">
    <text evidence="8">The sequence shown here is derived from an EMBL/GenBank/DDBJ whole genome shotgun (WGS) entry which is preliminary data.</text>
</comment>
<dbReference type="GO" id="GO:0007094">
    <property type="term" value="P:mitotic spindle assembly checkpoint signaling"/>
    <property type="evidence" value="ECO:0007669"/>
    <property type="project" value="InterPro"/>
</dbReference>
<dbReference type="STRING" id="74557.A0A1V9Y7E6"/>
<dbReference type="Gene3D" id="3.40.50.1000">
    <property type="entry name" value="HAD superfamily/HAD-like"/>
    <property type="match status" value="1"/>
</dbReference>
<dbReference type="PANTHER" id="PTHR23168">
    <property type="entry name" value="MITOTIC SPINDLE ASSEMBLY CHECKPOINT PROTEIN MAD1 MITOTIC ARREST DEFICIENT-LIKE PROTEIN 1"/>
    <property type="match status" value="1"/>
</dbReference>
<evidence type="ECO:0000256" key="1">
    <source>
        <dbReference type="ARBA" id="ARBA00004123"/>
    </source>
</evidence>
<evidence type="ECO:0000256" key="2">
    <source>
        <dbReference type="ARBA" id="ARBA00008029"/>
    </source>
</evidence>
<dbReference type="Gene3D" id="1.20.5.170">
    <property type="match status" value="1"/>
</dbReference>
<dbReference type="GO" id="GO:0072686">
    <property type="term" value="C:mitotic spindle"/>
    <property type="evidence" value="ECO:0007669"/>
    <property type="project" value="TreeGrafter"/>
</dbReference>
<evidence type="ECO:0000256" key="4">
    <source>
        <dbReference type="ARBA" id="ARBA00022776"/>
    </source>
</evidence>
<dbReference type="InterPro" id="IPR036412">
    <property type="entry name" value="HAD-like_sf"/>
</dbReference>
<dbReference type="Pfam" id="PF05557">
    <property type="entry name" value="MAD"/>
    <property type="match status" value="1"/>
</dbReference>
<evidence type="ECO:0000313" key="8">
    <source>
        <dbReference type="EMBL" id="OQR81647.1"/>
    </source>
</evidence>
<accession>A0A1V9Y7E6</accession>
<comment type="subcellular location">
    <subcellularLocation>
        <location evidence="1">Nucleus</location>
    </subcellularLocation>
</comment>
<gene>
    <name evidence="8" type="ORF">THRCLA_11535</name>
</gene>
<dbReference type="EMBL" id="JNBS01004936">
    <property type="protein sequence ID" value="OQR81647.1"/>
    <property type="molecule type" value="Genomic_DNA"/>
</dbReference>
<dbReference type="InterPro" id="IPR023214">
    <property type="entry name" value="HAD_sf"/>
</dbReference>
<evidence type="ECO:0000256" key="5">
    <source>
        <dbReference type="ARBA" id="ARBA00023242"/>
    </source>
</evidence>
<dbReference type="InterPro" id="IPR006357">
    <property type="entry name" value="HAD-SF_hydro_IIA"/>
</dbReference>
<dbReference type="Pfam" id="PF13344">
    <property type="entry name" value="Hydrolase_6"/>
    <property type="match status" value="1"/>
</dbReference>
<dbReference type="SUPFAM" id="SSF56784">
    <property type="entry name" value="HAD-like"/>
    <property type="match status" value="1"/>
</dbReference>